<dbReference type="HOGENOM" id="CLU_019602_18_2_0"/>
<accession>D5ECB5</accession>
<organism evidence="4 5">
    <name type="scientific">Aminobacterium colombiense (strain DSM 12261 / ALA-1)</name>
    <dbReference type="NCBI Taxonomy" id="572547"/>
    <lineage>
        <taxon>Bacteria</taxon>
        <taxon>Thermotogati</taxon>
        <taxon>Synergistota</taxon>
        <taxon>Synergistia</taxon>
        <taxon>Synergistales</taxon>
        <taxon>Aminobacteriaceae</taxon>
        <taxon>Aminobacterium</taxon>
    </lineage>
</organism>
<dbReference type="AlphaFoldDB" id="D5ECB5"/>
<reference evidence="4 5" key="1">
    <citation type="journal article" date="2010" name="Stand. Genomic Sci.">
        <title>Complete genome sequence of Aminobacterium colombiense type strain (ALA-1).</title>
        <authorList>
            <person name="Chertkov O."/>
            <person name="Sikorski J."/>
            <person name="Brambilla E."/>
            <person name="Lapidus A."/>
            <person name="Copeland A."/>
            <person name="Glavina Del Rio T."/>
            <person name="Nolan M."/>
            <person name="Lucas S."/>
            <person name="Tice H."/>
            <person name="Cheng J.F."/>
            <person name="Han C."/>
            <person name="Detter J.C."/>
            <person name="Bruce D."/>
            <person name="Tapia R."/>
            <person name="Goodwin L."/>
            <person name="Pitluck S."/>
            <person name="Liolios K."/>
            <person name="Ivanova N."/>
            <person name="Mavromatis K."/>
            <person name="Ovchinnikova G."/>
            <person name="Pati A."/>
            <person name="Chen A."/>
            <person name="Palaniappan K."/>
            <person name="Land M."/>
            <person name="Hauser L."/>
            <person name="Chang Y.J."/>
            <person name="Jeffries C.D."/>
            <person name="Spring S."/>
            <person name="Rohde M."/>
            <person name="Goker M."/>
            <person name="Bristow J."/>
            <person name="Eisen J.A."/>
            <person name="Markowitz V."/>
            <person name="Hugenholtz P."/>
            <person name="Kyrpides N.C."/>
            <person name="Klenk H.P."/>
        </authorList>
    </citation>
    <scope>NUCLEOTIDE SEQUENCE [LARGE SCALE GENOMIC DNA]</scope>
    <source>
        <strain evidence="5">DSM 12261 / ALA-1</strain>
    </source>
</reference>
<dbReference type="Proteomes" id="UP000002366">
    <property type="component" value="Chromosome"/>
</dbReference>
<evidence type="ECO:0000256" key="1">
    <source>
        <dbReference type="ARBA" id="ARBA00022729"/>
    </source>
</evidence>
<dbReference type="PANTHER" id="PTHR35936">
    <property type="entry name" value="MEMBRANE-BOUND LYTIC MUREIN TRANSGLYCOSYLASE F"/>
    <property type="match status" value="1"/>
</dbReference>
<dbReference type="SUPFAM" id="SSF53850">
    <property type="entry name" value="Periplasmic binding protein-like II"/>
    <property type="match status" value="1"/>
</dbReference>
<proteinExistence type="predicted"/>
<protein>
    <submittedName>
        <fullName evidence="4">Extracellular solute-binding protein family 3</fullName>
    </submittedName>
</protein>
<dbReference type="Pfam" id="PF00497">
    <property type="entry name" value="SBP_bac_3"/>
    <property type="match status" value="1"/>
</dbReference>
<dbReference type="EMBL" id="CP001997">
    <property type="protein sequence ID" value="ADE56197.1"/>
    <property type="molecule type" value="Genomic_DNA"/>
</dbReference>
<name>D5ECB5_AMICL</name>
<evidence type="ECO:0000313" key="5">
    <source>
        <dbReference type="Proteomes" id="UP000002366"/>
    </source>
</evidence>
<sequence length="251" mass="28029">MKKIGVLLLCCIFVVLGASNVLAADKKTYIVGIDGDYYPYSFIGQDGKPAGFDVESIQWIAKEMGFEVKVQPMAWDGIIPALLAKKIDMVYSGMTASPERREVVAFSKVYWIINQAVCVRNNTDTNMGNLFDGKHTIGTQRGCTAAMWLEDYVVKTGIIPSQNLKLYDNFPLAAKDLENGRIDAAMMDDVIVAKAVEGKDMKIIGTISTGEEYAVAMRKEDKELHDLINEGLDRLMTSPMWNELKLKYKMF</sequence>
<feature type="domain" description="Solute-binding protein family 3/N-terminal" evidence="3">
    <location>
        <begin position="28"/>
        <end position="250"/>
    </location>
</feature>
<evidence type="ECO:0000259" key="3">
    <source>
        <dbReference type="SMART" id="SM00062"/>
    </source>
</evidence>
<feature type="chain" id="PRO_5003071428" evidence="2">
    <location>
        <begin position="24"/>
        <end position="251"/>
    </location>
</feature>
<feature type="signal peptide" evidence="2">
    <location>
        <begin position="1"/>
        <end position="23"/>
    </location>
</feature>
<evidence type="ECO:0000313" key="4">
    <source>
        <dbReference type="EMBL" id="ADE56197.1"/>
    </source>
</evidence>
<gene>
    <name evidence="4" type="ordered locus">Amico_0049</name>
</gene>
<dbReference type="PANTHER" id="PTHR35936:SF19">
    <property type="entry name" value="AMINO-ACID-BINDING PROTEIN YXEM-RELATED"/>
    <property type="match status" value="1"/>
</dbReference>
<keyword evidence="1 2" id="KW-0732">Signal</keyword>
<dbReference type="InterPro" id="IPR001638">
    <property type="entry name" value="Solute-binding_3/MltF_N"/>
</dbReference>
<dbReference type="KEGG" id="aco:Amico_0049"/>
<dbReference type="RefSeq" id="WP_013047463.1">
    <property type="nucleotide sequence ID" value="NC_014011.1"/>
</dbReference>
<dbReference type="Gene3D" id="3.40.190.10">
    <property type="entry name" value="Periplasmic binding protein-like II"/>
    <property type="match status" value="2"/>
</dbReference>
<dbReference type="eggNOG" id="COG0834">
    <property type="taxonomic scope" value="Bacteria"/>
</dbReference>
<dbReference type="STRING" id="572547.Amico_0049"/>
<keyword evidence="5" id="KW-1185">Reference proteome</keyword>
<dbReference type="OrthoDB" id="2054at2"/>
<evidence type="ECO:0000256" key="2">
    <source>
        <dbReference type="SAM" id="SignalP"/>
    </source>
</evidence>
<dbReference type="SMART" id="SM00062">
    <property type="entry name" value="PBPb"/>
    <property type="match status" value="1"/>
</dbReference>